<evidence type="ECO:0000256" key="1">
    <source>
        <dbReference type="SAM" id="MobiDB-lite"/>
    </source>
</evidence>
<name>W2SFV0_NECAM</name>
<evidence type="ECO:0000313" key="2">
    <source>
        <dbReference type="EMBL" id="ETN68470.1"/>
    </source>
</evidence>
<dbReference type="OrthoDB" id="5876074at2759"/>
<sequence length="72" mass="8138">MRLKHVDFFEVPAFSPSIHHRSRTTPDPRIIKPPESLVVIGEYDEEEPLDNQSTSASESTEESGEQPKTTTQ</sequence>
<organism evidence="2 3">
    <name type="scientific">Necator americanus</name>
    <name type="common">Human hookworm</name>
    <dbReference type="NCBI Taxonomy" id="51031"/>
    <lineage>
        <taxon>Eukaryota</taxon>
        <taxon>Metazoa</taxon>
        <taxon>Ecdysozoa</taxon>
        <taxon>Nematoda</taxon>
        <taxon>Chromadorea</taxon>
        <taxon>Rhabditida</taxon>
        <taxon>Rhabditina</taxon>
        <taxon>Rhabditomorpha</taxon>
        <taxon>Strongyloidea</taxon>
        <taxon>Ancylostomatidae</taxon>
        <taxon>Bunostominae</taxon>
        <taxon>Necator</taxon>
    </lineage>
</organism>
<dbReference type="EMBL" id="KI669257">
    <property type="protein sequence ID" value="ETN68470.1"/>
    <property type="molecule type" value="Genomic_DNA"/>
</dbReference>
<evidence type="ECO:0000313" key="3">
    <source>
        <dbReference type="Proteomes" id="UP000053676"/>
    </source>
</evidence>
<dbReference type="AlphaFoldDB" id="W2SFV0"/>
<accession>W2SFV0</accession>
<proteinExistence type="predicted"/>
<feature type="region of interest" description="Disordered" evidence="1">
    <location>
        <begin position="41"/>
        <end position="72"/>
    </location>
</feature>
<dbReference type="Proteomes" id="UP000053676">
    <property type="component" value="Unassembled WGS sequence"/>
</dbReference>
<dbReference type="KEGG" id="nai:NECAME_15798"/>
<keyword evidence="3" id="KW-1185">Reference proteome</keyword>
<reference evidence="3" key="1">
    <citation type="journal article" date="2014" name="Nat. Genet.">
        <title>Genome of the human hookworm Necator americanus.</title>
        <authorList>
            <person name="Tang Y.T."/>
            <person name="Gao X."/>
            <person name="Rosa B.A."/>
            <person name="Abubucker S."/>
            <person name="Hallsworth-Pepin K."/>
            <person name="Martin J."/>
            <person name="Tyagi R."/>
            <person name="Heizer E."/>
            <person name="Zhang X."/>
            <person name="Bhonagiri-Palsikar V."/>
            <person name="Minx P."/>
            <person name="Warren W.C."/>
            <person name="Wang Q."/>
            <person name="Zhan B."/>
            <person name="Hotez P.J."/>
            <person name="Sternberg P.W."/>
            <person name="Dougall A."/>
            <person name="Gaze S.T."/>
            <person name="Mulvenna J."/>
            <person name="Sotillo J."/>
            <person name="Ranganathan S."/>
            <person name="Rabelo E.M."/>
            <person name="Wilson R.K."/>
            <person name="Felgner P.L."/>
            <person name="Bethony J."/>
            <person name="Hawdon J.M."/>
            <person name="Gasser R.B."/>
            <person name="Loukas A."/>
            <person name="Mitreva M."/>
        </authorList>
    </citation>
    <scope>NUCLEOTIDE SEQUENCE [LARGE SCALE GENOMIC DNA]</scope>
</reference>
<gene>
    <name evidence="2" type="ORF">NECAME_15798</name>
</gene>
<protein>
    <submittedName>
        <fullName evidence="2">Uncharacterized protein</fullName>
    </submittedName>
</protein>